<keyword evidence="3 6" id="KW-0547">Nucleotide-binding</keyword>
<keyword evidence="4" id="KW-0418">Kinase</keyword>
<dbReference type="GO" id="GO:0005737">
    <property type="term" value="C:cytoplasm"/>
    <property type="evidence" value="ECO:0007669"/>
    <property type="project" value="TreeGrafter"/>
</dbReference>
<feature type="region of interest" description="Disordered" evidence="7">
    <location>
        <begin position="376"/>
        <end position="400"/>
    </location>
</feature>
<accession>A0A168RPU8</accession>
<dbReference type="STRING" id="4829.A0A168RPU8"/>
<dbReference type="FunFam" id="3.30.200.20:FF:000003">
    <property type="entry name" value="Non-specific serine/threonine protein kinase"/>
    <property type="match status" value="1"/>
</dbReference>
<name>A0A168RPU8_ABSGL</name>
<evidence type="ECO:0000256" key="6">
    <source>
        <dbReference type="PROSITE-ProRule" id="PRU10141"/>
    </source>
</evidence>
<dbReference type="PROSITE" id="PS00107">
    <property type="entry name" value="PROTEIN_KINASE_ATP"/>
    <property type="match status" value="1"/>
</dbReference>
<feature type="region of interest" description="Disordered" evidence="7">
    <location>
        <begin position="1"/>
        <end position="27"/>
    </location>
</feature>
<organism evidence="9">
    <name type="scientific">Absidia glauca</name>
    <name type="common">Pin mould</name>
    <dbReference type="NCBI Taxonomy" id="4829"/>
    <lineage>
        <taxon>Eukaryota</taxon>
        <taxon>Fungi</taxon>
        <taxon>Fungi incertae sedis</taxon>
        <taxon>Mucoromycota</taxon>
        <taxon>Mucoromycotina</taxon>
        <taxon>Mucoromycetes</taxon>
        <taxon>Mucorales</taxon>
        <taxon>Cunninghamellaceae</taxon>
        <taxon>Absidia</taxon>
    </lineage>
</organism>
<dbReference type="SMART" id="SM00220">
    <property type="entry name" value="S_TKc"/>
    <property type="match status" value="1"/>
</dbReference>
<dbReference type="PANTHER" id="PTHR24346:SF110">
    <property type="entry name" value="NON-SPECIFIC SERINE_THREONINE PROTEIN KINASE"/>
    <property type="match status" value="1"/>
</dbReference>
<dbReference type="GO" id="GO:0035556">
    <property type="term" value="P:intracellular signal transduction"/>
    <property type="evidence" value="ECO:0007669"/>
    <property type="project" value="TreeGrafter"/>
</dbReference>
<dbReference type="AlphaFoldDB" id="A0A168RPU8"/>
<evidence type="ECO:0000313" key="10">
    <source>
        <dbReference type="Proteomes" id="UP000078561"/>
    </source>
</evidence>
<keyword evidence="10" id="KW-1185">Reference proteome</keyword>
<dbReference type="InterPro" id="IPR017441">
    <property type="entry name" value="Protein_kinase_ATP_BS"/>
</dbReference>
<dbReference type="InterPro" id="IPR000719">
    <property type="entry name" value="Prot_kinase_dom"/>
</dbReference>
<protein>
    <recommendedName>
        <fullName evidence="8">Protein kinase domain-containing protein</fullName>
    </recommendedName>
</protein>
<dbReference type="PROSITE" id="PS50011">
    <property type="entry name" value="PROTEIN_KINASE_DOM"/>
    <property type="match status" value="1"/>
</dbReference>
<evidence type="ECO:0000256" key="3">
    <source>
        <dbReference type="ARBA" id="ARBA00022741"/>
    </source>
</evidence>
<dbReference type="EMBL" id="LT554731">
    <property type="protein sequence ID" value="SAM07228.1"/>
    <property type="molecule type" value="Genomic_DNA"/>
</dbReference>
<dbReference type="PROSITE" id="PS00108">
    <property type="entry name" value="PROTEIN_KINASE_ST"/>
    <property type="match status" value="1"/>
</dbReference>
<dbReference type="CDD" id="cd14081">
    <property type="entry name" value="STKc_BRSK1_2"/>
    <property type="match status" value="1"/>
</dbReference>
<dbReference type="InParanoid" id="A0A168RPU8"/>
<dbReference type="FunFam" id="1.10.510.10:FF:000571">
    <property type="entry name" value="Maternal embryonic leucine zipper kinase"/>
    <property type="match status" value="1"/>
</dbReference>
<gene>
    <name evidence="9" type="primary">ABSGL_12867.1 scaffold 13518</name>
</gene>
<dbReference type="Pfam" id="PF00069">
    <property type="entry name" value="Pkinase"/>
    <property type="match status" value="1"/>
</dbReference>
<dbReference type="PANTHER" id="PTHR24346">
    <property type="entry name" value="MAP/MICROTUBULE AFFINITY-REGULATING KINASE"/>
    <property type="match status" value="1"/>
</dbReference>
<evidence type="ECO:0000259" key="8">
    <source>
        <dbReference type="PROSITE" id="PS50011"/>
    </source>
</evidence>
<dbReference type="OrthoDB" id="504170at2759"/>
<reference evidence="9" key="1">
    <citation type="submission" date="2016-04" db="EMBL/GenBank/DDBJ databases">
        <authorList>
            <person name="Evans L.H."/>
            <person name="Alamgir A."/>
            <person name="Owens N."/>
            <person name="Weber N.D."/>
            <person name="Virtaneva K."/>
            <person name="Barbian K."/>
            <person name="Babar A."/>
            <person name="Rosenke K."/>
        </authorList>
    </citation>
    <scope>NUCLEOTIDE SEQUENCE [LARGE SCALE GENOMIC DNA]</scope>
    <source>
        <strain evidence="9">CBS 101.48</strain>
    </source>
</reference>
<dbReference type="InterPro" id="IPR011009">
    <property type="entry name" value="Kinase-like_dom_sf"/>
</dbReference>
<dbReference type="Gene3D" id="1.10.510.10">
    <property type="entry name" value="Transferase(Phosphotransferase) domain 1"/>
    <property type="match status" value="1"/>
</dbReference>
<dbReference type="FunCoup" id="A0A168RPU8">
    <property type="interactions" value="784"/>
</dbReference>
<evidence type="ECO:0000256" key="7">
    <source>
        <dbReference type="SAM" id="MobiDB-lite"/>
    </source>
</evidence>
<evidence type="ECO:0000256" key="4">
    <source>
        <dbReference type="ARBA" id="ARBA00022777"/>
    </source>
</evidence>
<feature type="domain" description="Protein kinase" evidence="8">
    <location>
        <begin position="40"/>
        <end position="295"/>
    </location>
</feature>
<dbReference type="InterPro" id="IPR008271">
    <property type="entry name" value="Ser/Thr_kinase_AS"/>
</dbReference>
<dbReference type="SUPFAM" id="SSF56112">
    <property type="entry name" value="Protein kinase-like (PK-like)"/>
    <property type="match status" value="1"/>
</dbReference>
<dbReference type="GO" id="GO:0004674">
    <property type="term" value="F:protein serine/threonine kinase activity"/>
    <property type="evidence" value="ECO:0007669"/>
    <property type="project" value="UniProtKB-KW"/>
</dbReference>
<sequence>MTTSFYTPSLTNAPKSSTPVPSPLGLHAKPMRKRKEAGDYWLGRTLGKGSSGRVKLGYHKRTGEKVAVKIISKTYLTSNATTERAVKREIAVMKLIQHPHIVGLIDVIDVPDSSNLYLILEYVQGGELFEYLITKGRLSEKDARKHFQQIIFGMDFCHRHLICHRDLKPENLLLDDALNIKIADFGMASLQPSGTLLETSCGSPHYASPEIVTGIPYNGTASDTWSCGVILYALVCGHLPFDDTNIRELLQKVKRGKYELPDFLSDLAKDLIQKILVVDPDKRLTMQQIQEHEWFNIDGRPLNSTLTPHLSGTDEIAKPIKDTSSIDERLLESLQDLWVGSSQKQLIDALMSRVYNMEKVAYNLLQRHSSNYWREQNDDVKRTPRQRRRPITLCGPPTSIKSPLCRNTDNEIDRVLPPPSPGVQRRRWAIQRKHVNLDVLQRPLQPVAIQRESSTRHESRMCQPTPRSLQEEMARVYIAPSSKQLLRPPSHPLMCSNSPLLLASKALTASSSPHLEAPTIDSPKLTSWLPGLSHFKRPKIYAIQCNAKDEKEAYGKLAQVIRERMNGSYTEEKDHHGILRRKGQVEARQGKVRFKLELGHGPAITISIIQQQGKTGTSLLPSPPLTHPPVPIDVGDTTTFLDSIAQMKKALDDYEKDAAFISSANGWN</sequence>
<keyword evidence="2" id="KW-0808">Transferase</keyword>
<evidence type="ECO:0000256" key="2">
    <source>
        <dbReference type="ARBA" id="ARBA00022679"/>
    </source>
</evidence>
<evidence type="ECO:0000256" key="1">
    <source>
        <dbReference type="ARBA" id="ARBA00022527"/>
    </source>
</evidence>
<feature type="compositionally biased region" description="Polar residues" evidence="7">
    <location>
        <begin position="1"/>
        <end position="19"/>
    </location>
</feature>
<proteinExistence type="predicted"/>
<dbReference type="GO" id="GO:0005524">
    <property type="term" value="F:ATP binding"/>
    <property type="evidence" value="ECO:0007669"/>
    <property type="project" value="UniProtKB-UniRule"/>
</dbReference>
<evidence type="ECO:0000256" key="5">
    <source>
        <dbReference type="ARBA" id="ARBA00022840"/>
    </source>
</evidence>
<keyword evidence="1" id="KW-0723">Serine/threonine-protein kinase</keyword>
<feature type="binding site" evidence="6">
    <location>
        <position position="69"/>
    </location>
    <ligand>
        <name>ATP</name>
        <dbReference type="ChEBI" id="CHEBI:30616"/>
    </ligand>
</feature>
<dbReference type="Proteomes" id="UP000078561">
    <property type="component" value="Unassembled WGS sequence"/>
</dbReference>
<keyword evidence="5 6" id="KW-0067">ATP-binding</keyword>
<evidence type="ECO:0000313" key="9">
    <source>
        <dbReference type="EMBL" id="SAM07228.1"/>
    </source>
</evidence>
<feature type="region of interest" description="Disordered" evidence="7">
    <location>
        <begin position="450"/>
        <end position="469"/>
    </location>
</feature>